<dbReference type="Proteomes" id="UP000572907">
    <property type="component" value="Unassembled WGS sequence"/>
</dbReference>
<dbReference type="EMBL" id="JACHXE010000004">
    <property type="protein sequence ID" value="MBB3078214.1"/>
    <property type="molecule type" value="Genomic_DNA"/>
</dbReference>
<feature type="compositionally biased region" description="Polar residues" evidence="1">
    <location>
        <begin position="42"/>
        <end position="57"/>
    </location>
</feature>
<organism evidence="2 3">
    <name type="scientific">Streptomyces violarus</name>
    <dbReference type="NCBI Taxonomy" id="67380"/>
    <lineage>
        <taxon>Bacteria</taxon>
        <taxon>Bacillati</taxon>
        <taxon>Actinomycetota</taxon>
        <taxon>Actinomycetes</taxon>
        <taxon>Kitasatosporales</taxon>
        <taxon>Streptomycetaceae</taxon>
        <taxon>Streptomyces</taxon>
    </lineage>
</organism>
<evidence type="ECO:0000313" key="3">
    <source>
        <dbReference type="Proteomes" id="UP000572907"/>
    </source>
</evidence>
<dbReference type="AlphaFoldDB" id="A0A7W5F357"/>
<evidence type="ECO:0000313" key="2">
    <source>
        <dbReference type="EMBL" id="MBB3078214.1"/>
    </source>
</evidence>
<sequence>MSTPARPPLKSLPVAPIGPRAAAHAVPVPAVGEPTGAARKGVQTSPEPQAGDSANPTPEQPGLRVYAPPIYRDHYDGARWSKRYGDTPTAAYACRCGQTATATGARAVAALLAKYDIHRDTCSLRSTEEGRAAA</sequence>
<dbReference type="RefSeq" id="WP_221299143.1">
    <property type="nucleotide sequence ID" value="NZ_BMUP01000006.1"/>
</dbReference>
<keyword evidence="3" id="KW-1185">Reference proteome</keyword>
<reference evidence="2 3" key="1">
    <citation type="submission" date="2020-08" db="EMBL/GenBank/DDBJ databases">
        <title>Genomic Encyclopedia of Type Strains, Phase III (KMG-III): the genomes of soil and plant-associated and newly described type strains.</title>
        <authorList>
            <person name="Whitman W."/>
        </authorList>
    </citation>
    <scope>NUCLEOTIDE SEQUENCE [LARGE SCALE GENOMIC DNA]</scope>
    <source>
        <strain evidence="2 3">CECT 3237</strain>
    </source>
</reference>
<proteinExistence type="predicted"/>
<evidence type="ECO:0000256" key="1">
    <source>
        <dbReference type="SAM" id="MobiDB-lite"/>
    </source>
</evidence>
<feature type="region of interest" description="Disordered" evidence="1">
    <location>
        <begin position="25"/>
        <end position="65"/>
    </location>
</feature>
<protein>
    <submittedName>
        <fullName evidence="2">Uncharacterized protein</fullName>
    </submittedName>
</protein>
<comment type="caution">
    <text evidence="2">The sequence shown here is derived from an EMBL/GenBank/DDBJ whole genome shotgun (WGS) entry which is preliminary data.</text>
</comment>
<accession>A0A7W5F357</accession>
<gene>
    <name evidence="2" type="ORF">FHS41_004721</name>
</gene>
<name>A0A7W5F357_9ACTN</name>